<dbReference type="OrthoDB" id="6197780at2"/>
<evidence type="ECO:0000259" key="1">
    <source>
        <dbReference type="Pfam" id="PF01471"/>
    </source>
</evidence>
<sequence length="440" mass="47416">MESLVCVNLAESYEDADNFSWQDDNGLIRWLDGLNTPTIPSSAWIKISAIAIALTILSTAANASAKVLQKGSRGAQVTSLQRELAAAGFYKGRITGNYDMLTQSYVAIFQQKKGLPIDGVAGPKTLAALYKTAGTDIRLPTNTQLKRGSRGTVVSDLQKKLTTLGFFNGPITGYYGRMTQAAVIKFQRAKGLRADGVAGQNTLFVINGGSINSATQLRRGNRGTAVTKLQQRMRELKVYNGPVTGFYGRLTEAGVIKFQRLRGLPVTGIADSRTLSDLAKNPNDKDKDKDILTNVTELRPGSNGESVTKLQNRLTELGFYKGPVTGYYGKLTETAVKEYQLSRELPANGIADSRTLSALRGNSSGIAVAATIITPLKRGSSGTRVNSLQNRLISLGYYKGLKDGVFGPATEAALKQYQRDKGLFPNGIADARTFSSLAPR</sequence>
<dbReference type="InterPro" id="IPR002477">
    <property type="entry name" value="Peptidoglycan-bd-like"/>
</dbReference>
<dbReference type="InterPro" id="IPR036366">
    <property type="entry name" value="PGBDSf"/>
</dbReference>
<feature type="domain" description="Peptidoglycan binding-like" evidence="1">
    <location>
        <begin position="303"/>
        <end position="359"/>
    </location>
</feature>
<dbReference type="Proteomes" id="UP000177870">
    <property type="component" value="Chromosome"/>
</dbReference>
<feature type="domain" description="Peptidoglycan binding-like" evidence="1">
    <location>
        <begin position="73"/>
        <end position="129"/>
    </location>
</feature>
<proteinExistence type="predicted"/>
<feature type="domain" description="Peptidoglycan binding-like" evidence="1">
    <location>
        <begin position="222"/>
        <end position="276"/>
    </location>
</feature>
<dbReference type="RefSeq" id="WP_070392491.1">
    <property type="nucleotide sequence ID" value="NZ_CP017599.1"/>
</dbReference>
<gene>
    <name evidence="2" type="ORF">BJP34_11640</name>
</gene>
<protein>
    <recommendedName>
        <fullName evidence="1">Peptidoglycan binding-like domain-containing protein</fullName>
    </recommendedName>
</protein>
<dbReference type="AlphaFoldDB" id="A0A1D8TQV3"/>
<dbReference type="STRING" id="1458985.BJP34_11640"/>
<dbReference type="PANTHER" id="PTHR41533">
    <property type="entry name" value="L,D-TRANSPEPTIDASE HI_1667-RELATED"/>
    <property type="match status" value="1"/>
</dbReference>
<name>A0A1D8TQV3_9CYAN</name>
<dbReference type="KEGG" id="mpro:BJP34_11640"/>
<evidence type="ECO:0000313" key="3">
    <source>
        <dbReference type="Proteomes" id="UP000177870"/>
    </source>
</evidence>
<accession>A0A1D8TQV3</accession>
<organism evidence="2 3">
    <name type="scientific">Moorena producens PAL-8-15-08-1</name>
    <dbReference type="NCBI Taxonomy" id="1458985"/>
    <lineage>
        <taxon>Bacteria</taxon>
        <taxon>Bacillati</taxon>
        <taxon>Cyanobacteriota</taxon>
        <taxon>Cyanophyceae</taxon>
        <taxon>Coleofasciculales</taxon>
        <taxon>Coleofasciculaceae</taxon>
        <taxon>Moorena</taxon>
    </lineage>
</organism>
<evidence type="ECO:0000313" key="2">
    <source>
        <dbReference type="EMBL" id="AOX00020.1"/>
    </source>
</evidence>
<dbReference type="InterPro" id="IPR052905">
    <property type="entry name" value="LD-transpeptidase_YkuD-like"/>
</dbReference>
<dbReference type="Gene3D" id="1.10.101.10">
    <property type="entry name" value="PGBD-like superfamily/PGBD"/>
    <property type="match status" value="5"/>
</dbReference>
<dbReference type="EMBL" id="CP017599">
    <property type="protein sequence ID" value="AOX00020.1"/>
    <property type="molecule type" value="Genomic_DNA"/>
</dbReference>
<feature type="domain" description="Peptidoglycan binding-like" evidence="1">
    <location>
        <begin position="382"/>
        <end position="436"/>
    </location>
</feature>
<dbReference type="Pfam" id="PF01471">
    <property type="entry name" value="PG_binding_1"/>
    <property type="match status" value="5"/>
</dbReference>
<dbReference type="InterPro" id="IPR036365">
    <property type="entry name" value="PGBD-like_sf"/>
</dbReference>
<reference evidence="3" key="1">
    <citation type="submission" date="2016-10" db="EMBL/GenBank/DDBJ databases">
        <title>Comparative genomics uncovers the prolific and rare metabolic potential of the cyanobacterial genus Moorea.</title>
        <authorList>
            <person name="Leao T."/>
            <person name="Castelao G."/>
            <person name="Korobeynikov A."/>
            <person name="Monroe E.A."/>
            <person name="Podell S."/>
            <person name="Glukhov E."/>
            <person name="Allen E."/>
            <person name="Gerwick W.H."/>
            <person name="Gerwick L."/>
        </authorList>
    </citation>
    <scope>NUCLEOTIDE SEQUENCE [LARGE SCALE GENOMIC DNA]</scope>
    <source>
        <strain evidence="3">PAL-8-15-08-1</strain>
    </source>
</reference>
<dbReference type="PANTHER" id="PTHR41533:SF1">
    <property type="entry name" value="L,D-TRANSPEPTIDASE YCBB-RELATED"/>
    <property type="match status" value="1"/>
</dbReference>
<dbReference type="SUPFAM" id="SSF47090">
    <property type="entry name" value="PGBD-like"/>
    <property type="match status" value="5"/>
</dbReference>
<feature type="domain" description="Peptidoglycan binding-like" evidence="1">
    <location>
        <begin position="151"/>
        <end position="203"/>
    </location>
</feature>